<sequence>MVDESSRPTADVLKRLSQVAAITSSNRLEDTLDWIIPMLTYFSEGPWRSADDWQDEIEASYGIDIPLHDIGESLSRLQQNKVLVWEGSKQQFTLKRDAAPAIEDKIEKASDLEDRVLARWIDLAGAKLPPGRSAKEWWQLLMDYCAPVFREHGIDAIGILTEDAPTSSNETHDKILGRVMAEHEVSEHDVADLKLAIYQFFHSDDPEIDKYISQLADSTYNLLALCIDEKSRASLQKSVPELKIFVDTNIILSLLGTHDTPLAMASIDLFRVISKAKLPFTLYYHAKTLSELTHTLEDACHRLQKRTWPQHASRAVVNLPWQATRMSGIEMRFHELNAKTPTDPRAFCARFRSPAALLSNHGLRIYRESDIANGGEYLELKATILADYGKYLAKYPRRKNTPYVKLDHDCSVWMTTSDHQVPNHKGLIFSGAFFLSSDFLLWRFDRDVMKKNYKSRPVVVLPDALLQALRPFVGGAQFNDRAFVQAFSASEFRAGGNEAELSETVRSVLSYLAAFEDLPEETAIRILSDNILIEGLQRYEDSAPEFAEAIEKAIFAHNEVLVRERDELLVERETQLGLAQQALKEASPQNEELLSTLKSLVESFGNAPSTPPVIQFYEGEFKMEHNNIFHNNQSQVSAQGSNPLSTENTFTQQAAQATTDPILLHELIKVKEQLLSVATSAGDFEVISGVQGAIEAVEEQDESKAASFLQRTGQKALDVAMAIGANVAAAFIASQLGTDS</sequence>
<dbReference type="EMBL" id="BAAAQA010000033">
    <property type="protein sequence ID" value="GAA2122096.1"/>
    <property type="molecule type" value="Genomic_DNA"/>
</dbReference>
<organism evidence="1 2">
    <name type="scientific">Kocuria atrinae</name>
    <dbReference type="NCBI Taxonomy" id="592377"/>
    <lineage>
        <taxon>Bacteria</taxon>
        <taxon>Bacillati</taxon>
        <taxon>Actinomycetota</taxon>
        <taxon>Actinomycetes</taxon>
        <taxon>Micrococcales</taxon>
        <taxon>Micrococcaceae</taxon>
        <taxon>Kocuria</taxon>
    </lineage>
</organism>
<accession>A0ABP5JSJ4</accession>
<protein>
    <recommendedName>
        <fullName evidence="3">PIN like domain-containing protein</fullName>
    </recommendedName>
</protein>
<reference evidence="2" key="1">
    <citation type="journal article" date="2019" name="Int. J. Syst. Evol. Microbiol.">
        <title>The Global Catalogue of Microorganisms (GCM) 10K type strain sequencing project: providing services to taxonomists for standard genome sequencing and annotation.</title>
        <authorList>
            <consortium name="The Broad Institute Genomics Platform"/>
            <consortium name="The Broad Institute Genome Sequencing Center for Infectious Disease"/>
            <person name="Wu L."/>
            <person name="Ma J."/>
        </authorList>
    </citation>
    <scope>NUCLEOTIDE SEQUENCE [LARGE SCALE GENOMIC DNA]</scope>
    <source>
        <strain evidence="2">JCM 15914</strain>
    </source>
</reference>
<evidence type="ECO:0000313" key="1">
    <source>
        <dbReference type="EMBL" id="GAA2122096.1"/>
    </source>
</evidence>
<evidence type="ECO:0008006" key="3">
    <source>
        <dbReference type="Google" id="ProtNLM"/>
    </source>
</evidence>
<proteinExistence type="predicted"/>
<dbReference type="Proteomes" id="UP001500166">
    <property type="component" value="Unassembled WGS sequence"/>
</dbReference>
<keyword evidence="2" id="KW-1185">Reference proteome</keyword>
<dbReference type="RefSeq" id="WP_344225335.1">
    <property type="nucleotide sequence ID" value="NZ_BAAAQA010000033.1"/>
</dbReference>
<name>A0ABP5JSJ4_9MICC</name>
<comment type="caution">
    <text evidence="1">The sequence shown here is derived from an EMBL/GenBank/DDBJ whole genome shotgun (WGS) entry which is preliminary data.</text>
</comment>
<gene>
    <name evidence="1" type="ORF">GCM10009824_24860</name>
</gene>
<evidence type="ECO:0000313" key="2">
    <source>
        <dbReference type="Proteomes" id="UP001500166"/>
    </source>
</evidence>